<protein>
    <recommendedName>
        <fullName evidence="1">Gp5/Type VI secretion system Vgr protein OB-fold domain-containing protein</fullName>
    </recommendedName>
</protein>
<gene>
    <name evidence="2" type="ORF">V5J35_004908</name>
</gene>
<sequence>MLLPLTNNERLYHEAAIVCDDDPEGLLRVRVRVFGMMDDIPDADLPWADYLLPVGARTNSGYFQPCHIGDYVWVHFPHQTHGEIDTRRPLIVGSIHHNPDYKPNLPHEAWDGEKRIEHKRTGNEPVPDIAEYHESRVDSQHGIVIETERPGVYRITHRATGTAFEISEQGHTVLHSENSAFFSSRESTEVESGGSLVINVLSGNAEINVDGDAMVNAGKGVSLEAGSDIDLKASGSINIDAGGGINNVSGAPFTVKAPRFVETLG</sequence>
<evidence type="ECO:0000313" key="3">
    <source>
        <dbReference type="Proteomes" id="UP001549366"/>
    </source>
</evidence>
<evidence type="ECO:0000259" key="1">
    <source>
        <dbReference type="Pfam" id="PF04717"/>
    </source>
</evidence>
<reference evidence="2 3" key="1">
    <citation type="submission" date="2024-06" db="EMBL/GenBank/DDBJ databases">
        <title>Genomic Encyclopedia of Type Strains, Phase V (KMG-V): Genome sequencing to study the core and pangenomes of soil and plant-associated prokaryotes.</title>
        <authorList>
            <person name="Whitman W."/>
        </authorList>
    </citation>
    <scope>NUCLEOTIDE SEQUENCE [LARGE SCALE GENOMIC DNA]</scope>
    <source>
        <strain evidence="2 3">NE40</strain>
    </source>
</reference>
<dbReference type="InterPro" id="IPR006531">
    <property type="entry name" value="Gp5/Vgr_OB"/>
</dbReference>
<comment type="caution">
    <text evidence="2">The sequence shown here is derived from an EMBL/GenBank/DDBJ whole genome shotgun (WGS) entry which is preliminary data.</text>
</comment>
<name>A0ABV2SQG8_9GAMM</name>
<dbReference type="SUPFAM" id="SSF69255">
    <property type="entry name" value="gp5 N-terminal domain-like"/>
    <property type="match status" value="1"/>
</dbReference>
<dbReference type="EMBL" id="JBEWTB010000003">
    <property type="protein sequence ID" value="MET4759589.1"/>
    <property type="molecule type" value="Genomic_DNA"/>
</dbReference>
<proteinExistence type="predicted"/>
<dbReference type="Gene3D" id="2.40.50.260">
    <property type="entry name" value="Nucleic acid-binding protein domain"/>
    <property type="match status" value="1"/>
</dbReference>
<keyword evidence="3" id="KW-1185">Reference proteome</keyword>
<evidence type="ECO:0000313" key="2">
    <source>
        <dbReference type="EMBL" id="MET4759589.1"/>
    </source>
</evidence>
<organism evidence="2 3">
    <name type="scientific">Endozoicomonas lisbonensis</name>
    <dbReference type="NCBI Taxonomy" id="3120522"/>
    <lineage>
        <taxon>Bacteria</taxon>
        <taxon>Pseudomonadati</taxon>
        <taxon>Pseudomonadota</taxon>
        <taxon>Gammaproteobacteria</taxon>
        <taxon>Oceanospirillales</taxon>
        <taxon>Endozoicomonadaceae</taxon>
        <taxon>Endozoicomonas</taxon>
    </lineage>
</organism>
<dbReference type="SUPFAM" id="SSF69349">
    <property type="entry name" value="Phage fibre proteins"/>
    <property type="match status" value="1"/>
</dbReference>
<dbReference type="RefSeq" id="WP_354011436.1">
    <property type="nucleotide sequence ID" value="NZ_JBEWTA010000002.1"/>
</dbReference>
<feature type="domain" description="Gp5/Type VI secretion system Vgr protein OB-fold" evidence="1">
    <location>
        <begin position="15"/>
        <end position="95"/>
    </location>
</feature>
<dbReference type="Proteomes" id="UP001549366">
    <property type="component" value="Unassembled WGS sequence"/>
</dbReference>
<dbReference type="Pfam" id="PF04717">
    <property type="entry name" value="Phage_base_V"/>
    <property type="match status" value="1"/>
</dbReference>
<accession>A0ABV2SQG8</accession>